<organism evidence="2 3">
    <name type="scientific">Datura stramonium</name>
    <name type="common">Jimsonweed</name>
    <name type="synonym">Common thornapple</name>
    <dbReference type="NCBI Taxonomy" id="4076"/>
    <lineage>
        <taxon>Eukaryota</taxon>
        <taxon>Viridiplantae</taxon>
        <taxon>Streptophyta</taxon>
        <taxon>Embryophyta</taxon>
        <taxon>Tracheophyta</taxon>
        <taxon>Spermatophyta</taxon>
        <taxon>Magnoliopsida</taxon>
        <taxon>eudicotyledons</taxon>
        <taxon>Gunneridae</taxon>
        <taxon>Pentapetalae</taxon>
        <taxon>asterids</taxon>
        <taxon>lamiids</taxon>
        <taxon>Solanales</taxon>
        <taxon>Solanaceae</taxon>
        <taxon>Solanoideae</taxon>
        <taxon>Datureae</taxon>
        <taxon>Datura</taxon>
    </lineage>
</organism>
<dbReference type="PANTHER" id="PTHR33333:SF32">
    <property type="entry name" value="PSAD1"/>
    <property type="match status" value="1"/>
</dbReference>
<evidence type="ECO:0000313" key="3">
    <source>
        <dbReference type="Proteomes" id="UP000823775"/>
    </source>
</evidence>
<keyword evidence="1" id="KW-0472">Membrane</keyword>
<sequence length="118" mass="12929">MDKLNVESIAKAVVENAVEIIKKTTPLVAKFVRISFECLLEIAAPLISTAKNWIQTAPLSYTIVIGFVLILLLLPRCGGGGGTGKTMKAPGRNNVRILRSSFERSPKSYFRSLRPKKA</sequence>
<proteinExistence type="predicted"/>
<dbReference type="InterPro" id="IPR039926">
    <property type="entry name" value="Egg_app_1"/>
</dbReference>
<dbReference type="EMBL" id="JACEIK010000003">
    <property type="protein sequence ID" value="MCD7445920.1"/>
    <property type="molecule type" value="Genomic_DNA"/>
</dbReference>
<name>A0ABS8RH30_DATST</name>
<feature type="transmembrane region" description="Helical" evidence="1">
    <location>
        <begin position="59"/>
        <end position="78"/>
    </location>
</feature>
<evidence type="ECO:0000256" key="1">
    <source>
        <dbReference type="SAM" id="Phobius"/>
    </source>
</evidence>
<evidence type="ECO:0000313" key="2">
    <source>
        <dbReference type="EMBL" id="MCD7445920.1"/>
    </source>
</evidence>
<dbReference type="Proteomes" id="UP000823775">
    <property type="component" value="Unassembled WGS sequence"/>
</dbReference>
<keyword evidence="1" id="KW-0812">Transmembrane</keyword>
<keyword evidence="3" id="KW-1185">Reference proteome</keyword>
<keyword evidence="1" id="KW-1133">Transmembrane helix</keyword>
<gene>
    <name evidence="2" type="ORF">HAX54_024620</name>
</gene>
<reference evidence="2 3" key="1">
    <citation type="journal article" date="2021" name="BMC Genomics">
        <title>Datura genome reveals duplications of psychoactive alkaloid biosynthetic genes and high mutation rate following tissue culture.</title>
        <authorList>
            <person name="Rajewski A."/>
            <person name="Carter-House D."/>
            <person name="Stajich J."/>
            <person name="Litt A."/>
        </authorList>
    </citation>
    <scope>NUCLEOTIDE SEQUENCE [LARGE SCALE GENOMIC DNA]</scope>
    <source>
        <strain evidence="2">AR-01</strain>
    </source>
</reference>
<dbReference type="PANTHER" id="PTHR33333">
    <property type="entry name" value="ERYTHROCYTE MEMBRANE PROTEIN 1-LIKE"/>
    <property type="match status" value="1"/>
</dbReference>
<protein>
    <submittedName>
        <fullName evidence="2">Uncharacterized protein</fullName>
    </submittedName>
</protein>
<accession>A0ABS8RH30</accession>
<comment type="caution">
    <text evidence="2">The sequence shown here is derived from an EMBL/GenBank/DDBJ whole genome shotgun (WGS) entry which is preliminary data.</text>
</comment>